<feature type="transmembrane region" description="Helical" evidence="1">
    <location>
        <begin position="29"/>
        <end position="48"/>
    </location>
</feature>
<feature type="transmembrane region" description="Helical" evidence="1">
    <location>
        <begin position="118"/>
        <end position="136"/>
    </location>
</feature>
<evidence type="ECO:0000256" key="1">
    <source>
        <dbReference type="SAM" id="Phobius"/>
    </source>
</evidence>
<name>K9YLR3_CYASC</name>
<dbReference type="AlphaFoldDB" id="K9YLR3"/>
<dbReference type="BioCyc" id="CSTA292563:G1353-1857-MONOMER"/>
<feature type="transmembrane region" description="Helical" evidence="1">
    <location>
        <begin position="54"/>
        <end position="74"/>
    </location>
</feature>
<feature type="transmembrane region" description="Helical" evidence="1">
    <location>
        <begin position="148"/>
        <end position="172"/>
    </location>
</feature>
<accession>K9YLR3</accession>
<dbReference type="KEGG" id="csn:Cyast_1849"/>
<dbReference type="HOGENOM" id="CLU_118070_0_0_3"/>
<keyword evidence="1" id="KW-1133">Transmembrane helix</keyword>
<evidence type="ECO:0000313" key="3">
    <source>
        <dbReference type="Proteomes" id="UP000010483"/>
    </source>
</evidence>
<keyword evidence="1" id="KW-0472">Membrane</keyword>
<reference evidence="3" key="1">
    <citation type="journal article" date="2013" name="Proc. Natl. Acad. Sci. U.S.A.">
        <title>Improving the coverage of the cyanobacterial phylum using diversity-driven genome sequencing.</title>
        <authorList>
            <person name="Shih P.M."/>
            <person name="Wu D."/>
            <person name="Latifi A."/>
            <person name="Axen S.D."/>
            <person name="Fewer D.P."/>
            <person name="Talla E."/>
            <person name="Calteau A."/>
            <person name="Cai F."/>
            <person name="Tandeau de Marsac N."/>
            <person name="Rippka R."/>
            <person name="Herdman M."/>
            <person name="Sivonen K."/>
            <person name="Coursin T."/>
            <person name="Laurent T."/>
            <person name="Goodwin L."/>
            <person name="Nolan M."/>
            <person name="Davenport K.W."/>
            <person name="Han C.S."/>
            <person name="Rubin E.M."/>
            <person name="Eisen J.A."/>
            <person name="Woyke T."/>
            <person name="Gugger M."/>
            <person name="Kerfeld C.A."/>
        </authorList>
    </citation>
    <scope>NUCLEOTIDE SEQUENCE [LARGE SCALE GENOMIC DNA]</scope>
    <source>
        <strain evidence="3">ATCC 29140 / PCC 7202</strain>
    </source>
</reference>
<dbReference type="eggNOG" id="ENOG502ZC7Q">
    <property type="taxonomic scope" value="Bacteria"/>
</dbReference>
<dbReference type="Proteomes" id="UP000010483">
    <property type="component" value="Chromosome"/>
</dbReference>
<keyword evidence="3" id="KW-1185">Reference proteome</keyword>
<feature type="transmembrane region" description="Helical" evidence="1">
    <location>
        <begin position="95"/>
        <end position="112"/>
    </location>
</feature>
<sequence length="193" mass="21885">MNNNNLVTRGGWKKIIDQIAGENATSGELWLQFFPAVLSAIALPYYSLINGIDWHIIQILFAGLLALDLVGGIITNATNTAKQWYHRPSQGFWQHFSFVTLHLVHIALVAWIFRGGDIIFWITVSIYLLMASTIILKTPLTLQRPVAMGCYTIVLLGNCYLFTPTLGLEWFLNLFFLKILISHLIQEKPIQQI</sequence>
<keyword evidence="1" id="KW-0812">Transmembrane</keyword>
<dbReference type="STRING" id="292563.Cyast_1849"/>
<proteinExistence type="predicted"/>
<protein>
    <submittedName>
        <fullName evidence="2">Uncharacterized protein</fullName>
    </submittedName>
</protein>
<evidence type="ECO:0000313" key="2">
    <source>
        <dbReference type="EMBL" id="AFZ47804.1"/>
    </source>
</evidence>
<gene>
    <name evidence="2" type="ordered locus">Cyast_1849</name>
</gene>
<dbReference type="EMBL" id="CP003940">
    <property type="protein sequence ID" value="AFZ47804.1"/>
    <property type="molecule type" value="Genomic_DNA"/>
</dbReference>
<organism evidence="2 3">
    <name type="scientific">Cyanobacterium stanieri (strain ATCC 29140 / PCC 7202)</name>
    <dbReference type="NCBI Taxonomy" id="292563"/>
    <lineage>
        <taxon>Bacteria</taxon>
        <taxon>Bacillati</taxon>
        <taxon>Cyanobacteriota</taxon>
        <taxon>Cyanophyceae</taxon>
        <taxon>Oscillatoriophycideae</taxon>
        <taxon>Chroococcales</taxon>
        <taxon>Geminocystaceae</taxon>
        <taxon>Cyanobacterium</taxon>
    </lineage>
</organism>